<keyword evidence="6" id="KW-1185">Reference proteome</keyword>
<reference evidence="5 6" key="1">
    <citation type="submission" date="2018-09" db="EMBL/GenBank/DDBJ databases">
        <authorList>
            <person name="Wang X."/>
            <person name="Du Z."/>
        </authorList>
    </citation>
    <scope>NUCLEOTIDE SEQUENCE [LARGE SCALE GENOMIC DNA]</scope>
    <source>
        <strain evidence="5 6">N3</strain>
    </source>
</reference>
<evidence type="ECO:0000256" key="2">
    <source>
        <dbReference type="PIRSR" id="PIRSR000390-1"/>
    </source>
</evidence>
<dbReference type="CDD" id="cd00616">
    <property type="entry name" value="AHBA_syn"/>
    <property type="match status" value="1"/>
</dbReference>
<dbReference type="Proteomes" id="UP000283522">
    <property type="component" value="Unassembled WGS sequence"/>
</dbReference>
<gene>
    <name evidence="5" type="ORF">D0X99_19015</name>
</gene>
<evidence type="ECO:0000256" key="4">
    <source>
        <dbReference type="RuleBase" id="RU004508"/>
    </source>
</evidence>
<dbReference type="PANTHER" id="PTHR30244:SF34">
    <property type="entry name" value="DTDP-4-AMINO-4,6-DIDEOXYGALACTOSE TRANSAMINASE"/>
    <property type="match status" value="1"/>
</dbReference>
<dbReference type="RefSeq" id="WP_119479457.1">
    <property type="nucleotide sequence ID" value="NZ_QXML01000014.1"/>
</dbReference>
<comment type="caution">
    <text evidence="5">The sequence shown here is derived from an EMBL/GenBank/DDBJ whole genome shotgun (WGS) entry which is preliminary data.</text>
</comment>
<dbReference type="InterPro" id="IPR015424">
    <property type="entry name" value="PyrdxlP-dep_Trfase"/>
</dbReference>
<comment type="similarity">
    <text evidence="1 4">Belongs to the DegT/DnrJ/EryC1 family.</text>
</comment>
<sequence>MEGKIQHPIFLSRPYLDDEDIQAVVTVLKSGNLVQGKEVALLEEKINTLAGSNYASAVSNGTASLHLALIALGVKEGDEVIIPAFSYIATANVIELVGAAPVFVDIDLRTFNIDVSQIENKITSRTKCIMPVHEFGLCANMGEINRLANAYGLAVVEDAACAIGAKIGDQFAGTFGDFGSFSLHPRKSVTSGEGGIVISKTKEFDDKIKTLRNHGIKPGSFPMEFVEAGFNYRLTDFQAALVSSQMRRLPSIFKHKEILVDFYLKSLRTDILMLPSVPEGYTHSWQTFHVVCQNEETRNQLILWLKEHQIFCNYGAQCIPAMTFYRNKYQFESQIQFPSAFKAYSCGLALPLSETLTMQEVSYVCDVINQFK</sequence>
<organism evidence="5 6">
    <name type="scientific">Algoriphagus lacus</name>
    <dbReference type="NCBI Taxonomy" id="2056311"/>
    <lineage>
        <taxon>Bacteria</taxon>
        <taxon>Pseudomonadati</taxon>
        <taxon>Bacteroidota</taxon>
        <taxon>Cytophagia</taxon>
        <taxon>Cytophagales</taxon>
        <taxon>Cyclobacteriaceae</taxon>
        <taxon>Algoriphagus</taxon>
    </lineage>
</organism>
<dbReference type="InterPro" id="IPR015421">
    <property type="entry name" value="PyrdxlP-dep_Trfase_major"/>
</dbReference>
<accession>A0A418PM33</accession>
<proteinExistence type="inferred from homology"/>
<feature type="active site" description="Proton acceptor" evidence="2">
    <location>
        <position position="187"/>
    </location>
</feature>
<dbReference type="GO" id="GO:0000271">
    <property type="term" value="P:polysaccharide biosynthetic process"/>
    <property type="evidence" value="ECO:0007669"/>
    <property type="project" value="TreeGrafter"/>
</dbReference>
<dbReference type="InterPro" id="IPR015422">
    <property type="entry name" value="PyrdxlP-dep_Trfase_small"/>
</dbReference>
<evidence type="ECO:0000256" key="1">
    <source>
        <dbReference type="ARBA" id="ARBA00037999"/>
    </source>
</evidence>
<dbReference type="SUPFAM" id="SSF53383">
    <property type="entry name" value="PLP-dependent transferases"/>
    <property type="match status" value="1"/>
</dbReference>
<keyword evidence="5" id="KW-0032">Aminotransferase</keyword>
<keyword evidence="5" id="KW-0808">Transferase</keyword>
<feature type="modified residue" description="N6-(pyridoxal phosphate)lysine" evidence="3">
    <location>
        <position position="187"/>
    </location>
</feature>
<evidence type="ECO:0000313" key="6">
    <source>
        <dbReference type="Proteomes" id="UP000283522"/>
    </source>
</evidence>
<evidence type="ECO:0000313" key="5">
    <source>
        <dbReference type="EMBL" id="RIW12366.1"/>
    </source>
</evidence>
<protein>
    <submittedName>
        <fullName evidence="5">DegT/DnrJ/EryC1/StrS family aminotransferase</fullName>
    </submittedName>
</protein>
<dbReference type="EMBL" id="QXML01000014">
    <property type="protein sequence ID" value="RIW12366.1"/>
    <property type="molecule type" value="Genomic_DNA"/>
</dbReference>
<dbReference type="OrthoDB" id="9810913at2"/>
<evidence type="ECO:0000256" key="3">
    <source>
        <dbReference type="PIRSR" id="PIRSR000390-2"/>
    </source>
</evidence>
<dbReference type="PIRSF" id="PIRSF000390">
    <property type="entry name" value="PLP_StrS"/>
    <property type="match status" value="1"/>
</dbReference>
<dbReference type="Gene3D" id="3.40.640.10">
    <property type="entry name" value="Type I PLP-dependent aspartate aminotransferase-like (Major domain)"/>
    <property type="match status" value="1"/>
</dbReference>
<dbReference type="Pfam" id="PF01041">
    <property type="entry name" value="DegT_DnrJ_EryC1"/>
    <property type="match status" value="1"/>
</dbReference>
<dbReference type="InterPro" id="IPR000653">
    <property type="entry name" value="DegT/StrS_aminotransferase"/>
</dbReference>
<dbReference type="GO" id="GO:0030170">
    <property type="term" value="F:pyridoxal phosphate binding"/>
    <property type="evidence" value="ECO:0007669"/>
    <property type="project" value="TreeGrafter"/>
</dbReference>
<dbReference type="PANTHER" id="PTHR30244">
    <property type="entry name" value="TRANSAMINASE"/>
    <property type="match status" value="1"/>
</dbReference>
<dbReference type="AlphaFoldDB" id="A0A418PM33"/>
<dbReference type="Gene3D" id="3.90.1150.10">
    <property type="entry name" value="Aspartate Aminotransferase, domain 1"/>
    <property type="match status" value="1"/>
</dbReference>
<keyword evidence="3 4" id="KW-0663">Pyridoxal phosphate</keyword>
<dbReference type="GO" id="GO:0008483">
    <property type="term" value="F:transaminase activity"/>
    <property type="evidence" value="ECO:0007669"/>
    <property type="project" value="UniProtKB-KW"/>
</dbReference>
<name>A0A418PM33_9BACT</name>